<sequence>MGTNFIRPKDGVSMLHIRLFVAAFSCLAIPLWSPVQAAEPPSSRACAQTSALRTIKDAAQRIGCIGASRQLWIVGEIHGTREIPQLVEALVDQEAATGKVTLALEIPSFEQPALDTYLASPGSLADVQRWLATPFWSAGVRDGRSSQAMLQLIDQVRRWRERGRRIDIVLTEPDYDQKAIEKAGGPLALKEQGMAQAIRRALTQDGRVVALMGNFHARYGDLGTITGMNITSPSAVEQLSELSPLLVWMSAAKGQAWTCQGDDDCRAHKAGEGDAISHPQLDVAVSPSSQIEIVKLRLPSFTPSLPATKTK</sequence>
<dbReference type="RefSeq" id="WP_354012328.1">
    <property type="nucleotide sequence ID" value="NZ_JBEPMU010000001.1"/>
</dbReference>
<evidence type="ECO:0000313" key="2">
    <source>
        <dbReference type="Proteomes" id="UP001549184"/>
    </source>
</evidence>
<evidence type="ECO:0000313" key="1">
    <source>
        <dbReference type="EMBL" id="MET3650852.1"/>
    </source>
</evidence>
<protein>
    <recommendedName>
        <fullName evidence="3">Haem-binding uptake Tiki superfamily ChaN domain-containing protein</fullName>
    </recommendedName>
</protein>
<keyword evidence="2" id="KW-1185">Reference proteome</keyword>
<reference evidence="1 2" key="1">
    <citation type="submission" date="2024-06" db="EMBL/GenBank/DDBJ databases">
        <title>Sorghum-associated microbial communities from plants grown in Nebraska, USA.</title>
        <authorList>
            <person name="Schachtman D."/>
        </authorList>
    </citation>
    <scope>NUCLEOTIDE SEQUENCE [LARGE SCALE GENOMIC DNA]</scope>
    <source>
        <strain evidence="1 2">1073</strain>
    </source>
</reference>
<accession>A0ABV2JQJ1</accession>
<dbReference type="EMBL" id="JBEPMU010000001">
    <property type="protein sequence ID" value="MET3650852.1"/>
    <property type="molecule type" value="Genomic_DNA"/>
</dbReference>
<gene>
    <name evidence="1" type="ORF">ABIC75_000554</name>
</gene>
<evidence type="ECO:0008006" key="3">
    <source>
        <dbReference type="Google" id="ProtNLM"/>
    </source>
</evidence>
<dbReference type="SUPFAM" id="SSF159501">
    <property type="entry name" value="EreA/ChaN-like"/>
    <property type="match status" value="1"/>
</dbReference>
<organism evidence="1 2">
    <name type="scientific">Dyella japonica</name>
    <dbReference type="NCBI Taxonomy" id="231455"/>
    <lineage>
        <taxon>Bacteria</taxon>
        <taxon>Pseudomonadati</taxon>
        <taxon>Pseudomonadota</taxon>
        <taxon>Gammaproteobacteria</taxon>
        <taxon>Lysobacterales</taxon>
        <taxon>Rhodanobacteraceae</taxon>
        <taxon>Dyella</taxon>
    </lineage>
</organism>
<comment type="caution">
    <text evidence="1">The sequence shown here is derived from an EMBL/GenBank/DDBJ whole genome shotgun (WGS) entry which is preliminary data.</text>
</comment>
<proteinExistence type="predicted"/>
<name>A0ABV2JQJ1_9GAMM</name>
<dbReference type="Proteomes" id="UP001549184">
    <property type="component" value="Unassembled WGS sequence"/>
</dbReference>